<dbReference type="Gene3D" id="2.40.420.20">
    <property type="match status" value="1"/>
</dbReference>
<dbReference type="InterPro" id="IPR006143">
    <property type="entry name" value="RND_pump_MFP"/>
</dbReference>
<dbReference type="PANTHER" id="PTHR30158:SF10">
    <property type="entry name" value="CATION EFFLUX PUMP"/>
    <property type="match status" value="1"/>
</dbReference>
<gene>
    <name evidence="8" type="ORF">HPT29_007080</name>
</gene>
<evidence type="ECO:0000313" key="9">
    <source>
        <dbReference type="Proteomes" id="UP001017257"/>
    </source>
</evidence>
<comment type="similarity">
    <text evidence="2">Belongs to the membrane fusion protein (MFP) (TC 8.A.1) family.</text>
</comment>
<protein>
    <submittedName>
        <fullName evidence="8">Efflux RND transporter periplasmic adaptor subunit</fullName>
    </submittedName>
</protein>
<dbReference type="RefSeq" id="WP_173947815.1">
    <property type="nucleotide sequence ID" value="NZ_CP102845.1"/>
</dbReference>
<keyword evidence="3" id="KW-0732">Signal</keyword>
<keyword evidence="9" id="KW-1185">Reference proteome</keyword>
<dbReference type="Proteomes" id="UP001017257">
    <property type="component" value="Chromosome"/>
</dbReference>
<evidence type="ECO:0000259" key="7">
    <source>
        <dbReference type="Pfam" id="PF25967"/>
    </source>
</evidence>
<evidence type="ECO:0000256" key="1">
    <source>
        <dbReference type="ARBA" id="ARBA00004196"/>
    </source>
</evidence>
<evidence type="ECO:0000313" key="8">
    <source>
        <dbReference type="EMBL" id="UVF20884.1"/>
    </source>
</evidence>
<dbReference type="NCBIfam" id="TIGR01730">
    <property type="entry name" value="RND_mfp"/>
    <property type="match status" value="1"/>
</dbReference>
<comment type="subcellular location">
    <subcellularLocation>
        <location evidence="1">Cell envelope</location>
    </subcellularLocation>
</comment>
<dbReference type="InterPro" id="IPR058626">
    <property type="entry name" value="MdtA-like_b-barrel"/>
</dbReference>
<dbReference type="InterPro" id="IPR058624">
    <property type="entry name" value="MdtA-like_HH"/>
</dbReference>
<feature type="domain" description="Multidrug resistance protein MdtA-like barrel-sandwich hybrid" evidence="5">
    <location>
        <begin position="61"/>
        <end position="196"/>
    </location>
</feature>
<evidence type="ECO:0000259" key="6">
    <source>
        <dbReference type="Pfam" id="PF25944"/>
    </source>
</evidence>
<dbReference type="Gene3D" id="1.10.287.470">
    <property type="entry name" value="Helix hairpin bin"/>
    <property type="match status" value="1"/>
</dbReference>
<dbReference type="SUPFAM" id="SSF111369">
    <property type="entry name" value="HlyD-like secretion proteins"/>
    <property type="match status" value="1"/>
</dbReference>
<feature type="domain" description="Multidrug resistance protein MdtA-like C-terminal permuted SH3" evidence="7">
    <location>
        <begin position="302"/>
        <end position="359"/>
    </location>
</feature>
<dbReference type="PANTHER" id="PTHR30158">
    <property type="entry name" value="ACRA/E-RELATED COMPONENT OF DRUG EFFLUX TRANSPORTER"/>
    <property type="match status" value="1"/>
</dbReference>
<evidence type="ECO:0000259" key="5">
    <source>
        <dbReference type="Pfam" id="PF25917"/>
    </source>
</evidence>
<evidence type="ECO:0000256" key="2">
    <source>
        <dbReference type="ARBA" id="ARBA00009477"/>
    </source>
</evidence>
<feature type="domain" description="Multidrug resistance protein MdtA-like beta-barrel" evidence="6">
    <location>
        <begin position="234"/>
        <end position="293"/>
    </location>
</feature>
<dbReference type="EMBL" id="CP102845">
    <property type="protein sequence ID" value="UVF20884.1"/>
    <property type="molecule type" value="Genomic_DNA"/>
</dbReference>
<evidence type="ECO:0000259" key="4">
    <source>
        <dbReference type="Pfam" id="PF25876"/>
    </source>
</evidence>
<organism evidence="8 9">
    <name type="scientific">Microvirga terrae</name>
    <dbReference type="NCBI Taxonomy" id="2740529"/>
    <lineage>
        <taxon>Bacteria</taxon>
        <taxon>Pseudomonadati</taxon>
        <taxon>Pseudomonadota</taxon>
        <taxon>Alphaproteobacteria</taxon>
        <taxon>Hyphomicrobiales</taxon>
        <taxon>Methylobacteriaceae</taxon>
        <taxon>Microvirga</taxon>
    </lineage>
</organism>
<dbReference type="Pfam" id="PF25967">
    <property type="entry name" value="RND-MFP_C"/>
    <property type="match status" value="1"/>
</dbReference>
<proteinExistence type="inferred from homology"/>
<evidence type="ECO:0000256" key="3">
    <source>
        <dbReference type="SAM" id="SignalP"/>
    </source>
</evidence>
<dbReference type="Pfam" id="PF25917">
    <property type="entry name" value="BSH_RND"/>
    <property type="match status" value="1"/>
</dbReference>
<dbReference type="Gene3D" id="2.40.30.170">
    <property type="match status" value="1"/>
</dbReference>
<dbReference type="Pfam" id="PF25944">
    <property type="entry name" value="Beta-barrel_RND"/>
    <property type="match status" value="1"/>
</dbReference>
<dbReference type="InterPro" id="IPR058627">
    <property type="entry name" value="MdtA-like_C"/>
</dbReference>
<feature type="domain" description="Multidrug resistance protein MdtA-like alpha-helical hairpin" evidence="4">
    <location>
        <begin position="100"/>
        <end position="170"/>
    </location>
</feature>
<dbReference type="Gene3D" id="2.40.50.100">
    <property type="match status" value="1"/>
</dbReference>
<sequence>MRFPRSLVVSSVLFSWIASANLALAQGGPAQPPPPVTVAKPVVKDIVERTDFIGRFEAIDQVDIRSRVSGYLDKVHFQDGTFVKAGDLLFTIDPRPYRNTLEQAQSAVTSSQVRLEFAQSDLDRAEQLRRTGNIADQLFDQRRQAFLTAKAELDRSQAALRQAQLDVEFTQIKSPLSGRISRKLVSEGNLVNANETILTNVLSLDPIQFYFDVDERSYLAYSRQAQGGTKTSANGETNEVVLTLTDERLGQRKGLLDFVDNRLDAASGTIRLRAVFENKDMFLTPGLFGRVTVGASDPYQGILLPDEAIGSDQDRRVVYVVGENNIVNLKPVRIGPRIDGYRVIRDGLTGNETVVVNGLVRVRPGAPITPQMTTLPPTRERNGS</sequence>
<dbReference type="Pfam" id="PF25876">
    <property type="entry name" value="HH_MFP_RND"/>
    <property type="match status" value="1"/>
</dbReference>
<feature type="signal peptide" evidence="3">
    <location>
        <begin position="1"/>
        <end position="25"/>
    </location>
</feature>
<accession>A0ABY5RX85</accession>
<dbReference type="InterPro" id="IPR058625">
    <property type="entry name" value="MdtA-like_BSH"/>
</dbReference>
<reference evidence="8" key="1">
    <citation type="submission" date="2022-08" db="EMBL/GenBank/DDBJ databases">
        <title>Microvirga terrae sp. nov., isolated from soil.</title>
        <authorList>
            <person name="Kim K.H."/>
            <person name="Seo Y.L."/>
            <person name="Kim J.M."/>
            <person name="Lee J.K."/>
            <person name="Han D.M."/>
            <person name="Jeon C.O."/>
        </authorList>
    </citation>
    <scope>NUCLEOTIDE SEQUENCE</scope>
    <source>
        <strain evidence="8">R24</strain>
    </source>
</reference>
<name>A0ABY5RX85_9HYPH</name>
<feature type="chain" id="PRO_5046604400" evidence="3">
    <location>
        <begin position="26"/>
        <end position="384"/>
    </location>
</feature>